<protein>
    <submittedName>
        <fullName evidence="1">Uncharacterized protein</fullName>
    </submittedName>
</protein>
<name>A0A3N4HXQ3_ASCIM</name>
<keyword evidence="2" id="KW-1185">Reference proteome</keyword>
<evidence type="ECO:0000313" key="2">
    <source>
        <dbReference type="Proteomes" id="UP000275078"/>
    </source>
</evidence>
<sequence>MESSSRRRLFDAFMGTIHGNISCTRDKSSFRLATVARINSIRTTAGGARQTGNTKRAYLEVCAMRKDASSTLRQTGTSDNQLPGSSYAHHQVPASNALDSLQARLAESTSRVKIFVRKWGCPPESVYARLYERTAEPKRKTLQKHAVFDLQKKISGRPALRVVGYADRAGKLEDNLPLKLLHYSRAVMKKKDNCSYIRTYLRSEFGTHTGWPDKRRLGSRNSAIDLERNPMGRFAATSNNTLRL</sequence>
<reference evidence="1 2" key="1">
    <citation type="journal article" date="2018" name="Nat. Ecol. Evol.">
        <title>Pezizomycetes genomes reveal the molecular basis of ectomycorrhizal truffle lifestyle.</title>
        <authorList>
            <person name="Murat C."/>
            <person name="Payen T."/>
            <person name="Noel B."/>
            <person name="Kuo A."/>
            <person name="Morin E."/>
            <person name="Chen J."/>
            <person name="Kohler A."/>
            <person name="Krizsan K."/>
            <person name="Balestrini R."/>
            <person name="Da Silva C."/>
            <person name="Montanini B."/>
            <person name="Hainaut M."/>
            <person name="Levati E."/>
            <person name="Barry K.W."/>
            <person name="Belfiori B."/>
            <person name="Cichocki N."/>
            <person name="Clum A."/>
            <person name="Dockter R.B."/>
            <person name="Fauchery L."/>
            <person name="Guy J."/>
            <person name="Iotti M."/>
            <person name="Le Tacon F."/>
            <person name="Lindquist E.A."/>
            <person name="Lipzen A."/>
            <person name="Malagnac F."/>
            <person name="Mello A."/>
            <person name="Molinier V."/>
            <person name="Miyauchi S."/>
            <person name="Poulain J."/>
            <person name="Riccioni C."/>
            <person name="Rubini A."/>
            <person name="Sitrit Y."/>
            <person name="Splivallo R."/>
            <person name="Traeger S."/>
            <person name="Wang M."/>
            <person name="Zifcakova L."/>
            <person name="Wipf D."/>
            <person name="Zambonelli A."/>
            <person name="Paolocci F."/>
            <person name="Nowrousian M."/>
            <person name="Ottonello S."/>
            <person name="Baldrian P."/>
            <person name="Spatafora J.W."/>
            <person name="Henrissat B."/>
            <person name="Nagy L.G."/>
            <person name="Aury J.M."/>
            <person name="Wincker P."/>
            <person name="Grigoriev I.V."/>
            <person name="Bonfante P."/>
            <person name="Martin F.M."/>
        </authorList>
    </citation>
    <scope>NUCLEOTIDE SEQUENCE [LARGE SCALE GENOMIC DNA]</scope>
    <source>
        <strain evidence="1 2">RN42</strain>
    </source>
</reference>
<gene>
    <name evidence="1" type="ORF">BJ508DRAFT_310776</name>
</gene>
<evidence type="ECO:0000313" key="1">
    <source>
        <dbReference type="EMBL" id="RPA76751.1"/>
    </source>
</evidence>
<proteinExistence type="predicted"/>
<organism evidence="1 2">
    <name type="scientific">Ascobolus immersus RN42</name>
    <dbReference type="NCBI Taxonomy" id="1160509"/>
    <lineage>
        <taxon>Eukaryota</taxon>
        <taxon>Fungi</taxon>
        <taxon>Dikarya</taxon>
        <taxon>Ascomycota</taxon>
        <taxon>Pezizomycotina</taxon>
        <taxon>Pezizomycetes</taxon>
        <taxon>Pezizales</taxon>
        <taxon>Ascobolaceae</taxon>
        <taxon>Ascobolus</taxon>
    </lineage>
</organism>
<dbReference type="Proteomes" id="UP000275078">
    <property type="component" value="Unassembled WGS sequence"/>
</dbReference>
<dbReference type="AlphaFoldDB" id="A0A3N4HXQ3"/>
<dbReference type="EMBL" id="ML119738">
    <property type="protein sequence ID" value="RPA76751.1"/>
    <property type="molecule type" value="Genomic_DNA"/>
</dbReference>
<accession>A0A3N4HXQ3</accession>